<dbReference type="GO" id="GO:0005254">
    <property type="term" value="F:chloride channel activity"/>
    <property type="evidence" value="ECO:0007669"/>
    <property type="project" value="InterPro"/>
</dbReference>
<dbReference type="GeneID" id="18829488"/>
<organism evidence="9 10">
    <name type="scientific">Agaricus bisporus var. burnettii (strain JB137-S8 / ATCC MYA-4627 / FGSC 10392)</name>
    <name type="common">White button mushroom</name>
    <dbReference type="NCBI Taxonomy" id="597362"/>
    <lineage>
        <taxon>Eukaryota</taxon>
        <taxon>Fungi</taxon>
        <taxon>Dikarya</taxon>
        <taxon>Basidiomycota</taxon>
        <taxon>Agaricomycotina</taxon>
        <taxon>Agaricomycetes</taxon>
        <taxon>Agaricomycetidae</taxon>
        <taxon>Agaricales</taxon>
        <taxon>Agaricineae</taxon>
        <taxon>Agaricaceae</taxon>
        <taxon>Agaricus</taxon>
    </lineage>
</organism>
<dbReference type="AlphaFoldDB" id="K5X3V8"/>
<evidence type="ECO:0000256" key="1">
    <source>
        <dbReference type="ARBA" id="ARBA00004651"/>
    </source>
</evidence>
<dbReference type="InterPro" id="IPR044669">
    <property type="entry name" value="YneE/VCCN1/2-like"/>
</dbReference>
<evidence type="ECO:0000256" key="7">
    <source>
        <dbReference type="ARBA" id="ARBA00023136"/>
    </source>
</evidence>
<evidence type="ECO:0000256" key="5">
    <source>
        <dbReference type="ARBA" id="ARBA00022989"/>
    </source>
</evidence>
<keyword evidence="3" id="KW-1003">Cell membrane</keyword>
<dbReference type="Proteomes" id="UP000008493">
    <property type="component" value="Unassembled WGS sequence"/>
</dbReference>
<dbReference type="KEGG" id="abp:AGABI1DRAFT43171"/>
<dbReference type="GO" id="GO:0005886">
    <property type="term" value="C:plasma membrane"/>
    <property type="evidence" value="ECO:0007669"/>
    <property type="project" value="UniProtKB-SubCell"/>
</dbReference>
<feature type="transmembrane region" description="Helical" evidence="8">
    <location>
        <begin position="398"/>
        <end position="420"/>
    </location>
</feature>
<comment type="subcellular location">
    <subcellularLocation>
        <location evidence="1">Cell membrane</location>
        <topology evidence="1">Multi-pass membrane protein</topology>
    </subcellularLocation>
</comment>
<dbReference type="PANTHER" id="PTHR33281">
    <property type="entry name" value="UPF0187 PROTEIN YNEE"/>
    <property type="match status" value="1"/>
</dbReference>
<dbReference type="RefSeq" id="XP_007331700.1">
    <property type="nucleotide sequence ID" value="XM_007331638.1"/>
</dbReference>
<gene>
    <name evidence="9" type="ORF">AGABI1DRAFT_43171</name>
</gene>
<feature type="transmembrane region" description="Helical" evidence="8">
    <location>
        <begin position="374"/>
        <end position="392"/>
    </location>
</feature>
<feature type="transmembrane region" description="Helical" evidence="8">
    <location>
        <begin position="49"/>
        <end position="68"/>
    </location>
</feature>
<evidence type="ECO:0000256" key="3">
    <source>
        <dbReference type="ARBA" id="ARBA00022475"/>
    </source>
</evidence>
<dbReference type="EMBL" id="JH971395">
    <property type="protein sequence ID" value="EKM77577.1"/>
    <property type="molecule type" value="Genomic_DNA"/>
</dbReference>
<reference evidence="10" key="1">
    <citation type="journal article" date="2012" name="Proc. Natl. Acad. Sci. U.S.A.">
        <title>Genome sequence of the button mushroom Agaricus bisporus reveals mechanisms governing adaptation to a humic-rich ecological niche.</title>
        <authorList>
            <person name="Morin E."/>
            <person name="Kohler A."/>
            <person name="Baker A.R."/>
            <person name="Foulongne-Oriol M."/>
            <person name="Lombard V."/>
            <person name="Nagy L.G."/>
            <person name="Ohm R.A."/>
            <person name="Patyshakuliyeva A."/>
            <person name="Brun A."/>
            <person name="Aerts A.L."/>
            <person name="Bailey A.M."/>
            <person name="Billette C."/>
            <person name="Coutinho P.M."/>
            <person name="Deakin G."/>
            <person name="Doddapaneni H."/>
            <person name="Floudas D."/>
            <person name="Grimwood J."/>
            <person name="Hilden K."/>
            <person name="Kuees U."/>
            <person name="LaButti K.M."/>
            <person name="Lapidus A."/>
            <person name="Lindquist E.A."/>
            <person name="Lucas S.M."/>
            <person name="Murat C."/>
            <person name="Riley R.W."/>
            <person name="Salamov A.A."/>
            <person name="Schmutz J."/>
            <person name="Subramanian V."/>
            <person name="Woesten H.A.B."/>
            <person name="Xu J."/>
            <person name="Eastwood D.C."/>
            <person name="Foster G.D."/>
            <person name="Sonnenberg A.S."/>
            <person name="Cullen D."/>
            <person name="de Vries R.P."/>
            <person name="Lundell T."/>
            <person name="Hibbett D.S."/>
            <person name="Henrissat B."/>
            <person name="Burton K.S."/>
            <person name="Kerrigan R.W."/>
            <person name="Challen M.P."/>
            <person name="Grigoriev I.V."/>
            <person name="Martin F."/>
        </authorList>
    </citation>
    <scope>NUCLEOTIDE SEQUENCE [LARGE SCALE GENOMIC DNA]</scope>
    <source>
        <strain evidence="10">JB137-S8 / ATCC MYA-4627 / FGSC 10392</strain>
    </source>
</reference>
<dbReference type="Pfam" id="PF25539">
    <property type="entry name" value="Bestrophin_2"/>
    <property type="match status" value="2"/>
</dbReference>
<dbReference type="eggNOG" id="ENOG502RZS9">
    <property type="taxonomic scope" value="Eukaryota"/>
</dbReference>
<evidence type="ECO:0000256" key="2">
    <source>
        <dbReference type="ARBA" id="ARBA00022448"/>
    </source>
</evidence>
<keyword evidence="5 8" id="KW-1133">Transmembrane helix</keyword>
<evidence type="ECO:0000256" key="6">
    <source>
        <dbReference type="ARBA" id="ARBA00023065"/>
    </source>
</evidence>
<dbReference type="InParanoid" id="K5X3V8"/>
<evidence type="ECO:0000256" key="8">
    <source>
        <dbReference type="SAM" id="Phobius"/>
    </source>
</evidence>
<feature type="transmembrane region" description="Helical" evidence="8">
    <location>
        <begin position="276"/>
        <end position="295"/>
    </location>
</feature>
<dbReference type="OrthoDB" id="1368at2759"/>
<keyword evidence="7 8" id="KW-0472">Membrane</keyword>
<dbReference type="OMA" id="TAHENII"/>
<keyword evidence="6" id="KW-0406">Ion transport</keyword>
<protein>
    <submittedName>
        <fullName evidence="9">Uncharacterized protein</fullName>
    </submittedName>
</protein>
<evidence type="ECO:0000313" key="9">
    <source>
        <dbReference type="EMBL" id="EKM77577.1"/>
    </source>
</evidence>
<accession>K5X3V8</accession>
<sequence length="501" mass="57075">RLRAGAQFLDCLLATALFRCWHILVFFAAWSTFIVVLNVQGHELKVNPILLAVMGTLLAFVISYRTTSSFQRYDEGRKLWSSIIYATRNFARTLWFHVPGVLLHVLLIVEEPDMNLPEDERMRLSRDLRAKMLVEKKTVINLLGAYAVAVKHYLRGEDGIYYEDLYHCVKFLYPYALPPGLPTSIESKSLLASEIPHFGTSTRNTQVELPQPVTSFHGRTSVSTINEEEHPSRPWKEPAIEMREDPGVNVRMRKKRLILAQNEEKLLFPSSMPPKYSLFDFFSFFPFSLMIGYFADRGQYKGKRAARLRAKMQSSVVSHNLPLEISLYLSSYIAALQNRDLGHAGTIGSLTNALDLLVQSLTGLERILTTPIPFSYVTHLWAVTTIYCLLLPCMTWSVFGWLTIPATVISSFFYFGFLVLGDIIENPFGYDMNDLDLDSFTEGIIKEELKAVTSVPPPDPSHWVFVPENDTIFTKDSERVVPNVWVERGPEEILRMLSTVT</sequence>
<feature type="non-terminal residue" evidence="9">
    <location>
        <position position="1"/>
    </location>
</feature>
<dbReference type="PANTHER" id="PTHR33281:SF19">
    <property type="entry name" value="VOLTAGE-DEPENDENT ANION CHANNEL-FORMING PROTEIN YNEE"/>
    <property type="match status" value="1"/>
</dbReference>
<dbReference type="HOGENOM" id="CLU_029790_6_1_1"/>
<evidence type="ECO:0000313" key="10">
    <source>
        <dbReference type="Proteomes" id="UP000008493"/>
    </source>
</evidence>
<keyword evidence="10" id="KW-1185">Reference proteome</keyword>
<name>K5X3V8_AGABU</name>
<proteinExistence type="predicted"/>
<keyword evidence="4 8" id="KW-0812">Transmembrane</keyword>
<keyword evidence="2" id="KW-0813">Transport</keyword>
<evidence type="ECO:0000256" key="4">
    <source>
        <dbReference type="ARBA" id="ARBA00022692"/>
    </source>
</evidence>
<feature type="transmembrane region" description="Helical" evidence="8">
    <location>
        <begin position="12"/>
        <end position="37"/>
    </location>
</feature>